<organism evidence="2 3">
    <name type="scientific">Trema orientale</name>
    <name type="common">Charcoal tree</name>
    <name type="synonym">Celtis orientalis</name>
    <dbReference type="NCBI Taxonomy" id="63057"/>
    <lineage>
        <taxon>Eukaryota</taxon>
        <taxon>Viridiplantae</taxon>
        <taxon>Streptophyta</taxon>
        <taxon>Embryophyta</taxon>
        <taxon>Tracheophyta</taxon>
        <taxon>Spermatophyta</taxon>
        <taxon>Magnoliopsida</taxon>
        <taxon>eudicotyledons</taxon>
        <taxon>Gunneridae</taxon>
        <taxon>Pentapetalae</taxon>
        <taxon>rosids</taxon>
        <taxon>fabids</taxon>
        <taxon>Rosales</taxon>
        <taxon>Cannabaceae</taxon>
        <taxon>Trema</taxon>
    </lineage>
</organism>
<name>A0A2P5CL67_TREOI</name>
<proteinExistence type="predicted"/>
<feature type="coiled-coil region" evidence="1">
    <location>
        <begin position="13"/>
        <end position="54"/>
    </location>
</feature>
<sequence>MGEPMMNYLLDSIRRLDNRCSTISERIANFEIEVKASRDDIRRMEEDRKSFQNTILDMILGRRQENKLHTNVSMKYQVGSLCNENEKYYPKSEGGIADDIVNIETTTYKSRRCSPLNQSKETDITSTPSKVGFTNYDKREKLVAKSSSVDIDINKRIWGYNSENQAISSQALLGVRINNKPIDKSECKIINLTGEGGYRGCNSVPRHNQVRKIPPVMEEKKESKIVSSKKAKLEKDKASVRMSINFSSIGVYNVGPFKLCNSIRDPIEAAIVDYIFDRNKLPE</sequence>
<protein>
    <submittedName>
        <fullName evidence="2">Uncharacterized protein</fullName>
    </submittedName>
</protein>
<gene>
    <name evidence="2" type="ORF">TorRG33x02_280870</name>
</gene>
<evidence type="ECO:0000313" key="3">
    <source>
        <dbReference type="Proteomes" id="UP000237000"/>
    </source>
</evidence>
<reference evidence="3" key="1">
    <citation type="submission" date="2016-06" db="EMBL/GenBank/DDBJ databases">
        <title>Parallel loss of symbiosis genes in relatives of nitrogen-fixing non-legume Parasponia.</title>
        <authorList>
            <person name="Van Velzen R."/>
            <person name="Holmer R."/>
            <person name="Bu F."/>
            <person name="Rutten L."/>
            <person name="Van Zeijl A."/>
            <person name="Liu W."/>
            <person name="Santuari L."/>
            <person name="Cao Q."/>
            <person name="Sharma T."/>
            <person name="Shen D."/>
            <person name="Roswanjaya Y."/>
            <person name="Wardhani T."/>
            <person name="Kalhor M.S."/>
            <person name="Jansen J."/>
            <person name="Van den Hoogen J."/>
            <person name="Gungor B."/>
            <person name="Hartog M."/>
            <person name="Hontelez J."/>
            <person name="Verver J."/>
            <person name="Yang W.-C."/>
            <person name="Schijlen E."/>
            <person name="Repin R."/>
            <person name="Schilthuizen M."/>
            <person name="Schranz E."/>
            <person name="Heidstra R."/>
            <person name="Miyata K."/>
            <person name="Fedorova E."/>
            <person name="Kohlen W."/>
            <person name="Bisseling T."/>
            <person name="Smit S."/>
            <person name="Geurts R."/>
        </authorList>
    </citation>
    <scope>NUCLEOTIDE SEQUENCE [LARGE SCALE GENOMIC DNA]</scope>
    <source>
        <strain evidence="3">cv. RG33-2</strain>
    </source>
</reference>
<comment type="caution">
    <text evidence="2">The sequence shown here is derived from an EMBL/GenBank/DDBJ whole genome shotgun (WGS) entry which is preliminary data.</text>
</comment>
<evidence type="ECO:0000256" key="1">
    <source>
        <dbReference type="SAM" id="Coils"/>
    </source>
</evidence>
<accession>A0A2P5CL67</accession>
<dbReference type="InParanoid" id="A0A2P5CL67"/>
<dbReference type="Proteomes" id="UP000237000">
    <property type="component" value="Unassembled WGS sequence"/>
</dbReference>
<keyword evidence="1" id="KW-0175">Coiled coil</keyword>
<dbReference type="AlphaFoldDB" id="A0A2P5CL67"/>
<dbReference type="EMBL" id="JXTC01000353">
    <property type="protein sequence ID" value="PON61797.1"/>
    <property type="molecule type" value="Genomic_DNA"/>
</dbReference>
<evidence type="ECO:0000313" key="2">
    <source>
        <dbReference type="EMBL" id="PON61797.1"/>
    </source>
</evidence>
<keyword evidence="3" id="KW-1185">Reference proteome</keyword>